<dbReference type="PROSITE" id="PS51375">
    <property type="entry name" value="PPR"/>
    <property type="match status" value="4"/>
</dbReference>
<dbReference type="Pfam" id="PF01535">
    <property type="entry name" value="PPR"/>
    <property type="match status" value="4"/>
</dbReference>
<feature type="repeat" description="PPR" evidence="3">
    <location>
        <begin position="225"/>
        <end position="259"/>
    </location>
</feature>
<dbReference type="FunFam" id="1.25.40.10:FF:000470">
    <property type="entry name" value="Pentatricopeptide repeat-containing protein At5g66520"/>
    <property type="match status" value="1"/>
</dbReference>
<accession>A0A5K1E3S5</accession>
<dbReference type="InterPro" id="IPR032867">
    <property type="entry name" value="DYW_dom"/>
</dbReference>
<dbReference type="FunFam" id="1.25.40.10:FF:000184">
    <property type="entry name" value="Pentatricopeptide repeat-containing protein, chloroplastic"/>
    <property type="match status" value="1"/>
</dbReference>
<dbReference type="InterPro" id="IPR011990">
    <property type="entry name" value="TPR-like_helical_dom_sf"/>
</dbReference>
<evidence type="ECO:0000313" key="5">
    <source>
        <dbReference type="EMBL" id="VVW45107.1"/>
    </source>
</evidence>
<dbReference type="AlphaFoldDB" id="A0A5K1E3S5"/>
<dbReference type="Pfam" id="PF13041">
    <property type="entry name" value="PPR_2"/>
    <property type="match status" value="4"/>
</dbReference>
<dbReference type="GO" id="GO:0009451">
    <property type="term" value="P:RNA modification"/>
    <property type="evidence" value="ECO:0007669"/>
    <property type="project" value="InterPro"/>
</dbReference>
<evidence type="ECO:0000256" key="3">
    <source>
        <dbReference type="PROSITE-ProRule" id="PRU00708"/>
    </source>
</evidence>
<dbReference type="FunFam" id="1.25.40.10:FF:000333">
    <property type="entry name" value="Pentatricopeptide repeat-containing protein"/>
    <property type="match status" value="2"/>
</dbReference>
<dbReference type="InterPro" id="IPR002885">
    <property type="entry name" value="PPR_rpt"/>
</dbReference>
<dbReference type="Gene3D" id="1.25.40.10">
    <property type="entry name" value="Tetratricopeptide repeat domain"/>
    <property type="match status" value="4"/>
</dbReference>
<evidence type="ECO:0000256" key="1">
    <source>
        <dbReference type="ARBA" id="ARBA00006643"/>
    </source>
</evidence>
<dbReference type="InterPro" id="IPR046848">
    <property type="entry name" value="E_motif"/>
</dbReference>
<name>A0A5K1E3S5_9MAGN</name>
<dbReference type="GO" id="GO:0003723">
    <property type="term" value="F:RNA binding"/>
    <property type="evidence" value="ECO:0007669"/>
    <property type="project" value="InterPro"/>
</dbReference>
<evidence type="ECO:0000256" key="2">
    <source>
        <dbReference type="ARBA" id="ARBA00022737"/>
    </source>
</evidence>
<proteinExistence type="inferred from homology"/>
<reference evidence="5" key="1">
    <citation type="submission" date="2019-09" db="EMBL/GenBank/DDBJ databases">
        <authorList>
            <person name="Zhang L."/>
        </authorList>
    </citation>
    <scope>NUCLEOTIDE SEQUENCE</scope>
</reference>
<sequence>MSNYSSPQLLHQTPLFRQSVSSPSPSPSPSLPLLLQRCSTINQFKQVHAHAIKLGLHHDQPTAAKLLRFCSLSPTGDPAYAALLLLRSLHQPDVFMFNTVIRSLCLSPSPSDAFALYISMLVAGVPPNSFTFPFLLKSCSRIRASHEGQQLHAHILKLGLVDDLFVRSTLVNMYAQSGLLDDASQVFVKGSEREPVSRTALIRGYAGAGRLDDARRLFDESTLRDVVSWNAMIAGYAQGGRFDEALALFSDMIDAEVEPNESTMVSVLSACANSSSMDLGRWVHSWIDQHGLEPNLRLINALIDMYLKCGDLETGRKLFDELSHRDRISWNIMIGGYNHNGRYKEALELFREMQRSNVQPNDVTLLSILPSCAYLGALDLGRWIHAYIDKNLSNCDNVSLFTSLIDMYTKCGNVEIAAQIFHKLGSRRSLASWNAMISGLAMHGRASEAQELFTRMLDEGIKPDDITFIGILAACSHTGMVDEGWRYFNSMSNRFGISPKIQHYGCMIDLLGRAALFDDAKALIENMTVKADGALWGSLLGSCCVHGNLGLAEDAARHLLELEPDNPGVYMLLSNTYARAGWWDDVARIRTKLKDRGMKKTPGCSLIEVDSVVHEFLVYDKRHPRCDEIYDMVDEIDRHLEMAGHVPDTSEVVFDMDEEGKADMLRYHSERLAIAFGFISTKPEATIRIVKNLRVCGNCHSATKLISKIFNREIIARDRNRFHHFKDGSCSCNDYW</sequence>
<dbReference type="PANTHER" id="PTHR47926">
    <property type="entry name" value="PENTATRICOPEPTIDE REPEAT-CONTAINING PROTEIN"/>
    <property type="match status" value="1"/>
</dbReference>
<dbReference type="OrthoDB" id="185373at2759"/>
<feature type="repeat" description="PPR" evidence="3">
    <location>
        <begin position="326"/>
        <end position="360"/>
    </location>
</feature>
<protein>
    <recommendedName>
        <fullName evidence="4">DYW domain-containing protein</fullName>
    </recommendedName>
</protein>
<feature type="domain" description="DYW" evidence="4">
    <location>
        <begin position="644"/>
        <end position="736"/>
    </location>
</feature>
<dbReference type="Pfam" id="PF20431">
    <property type="entry name" value="E_motif"/>
    <property type="match status" value="1"/>
</dbReference>
<feature type="repeat" description="PPR" evidence="3">
    <location>
        <begin position="429"/>
        <end position="463"/>
    </location>
</feature>
<dbReference type="InterPro" id="IPR046960">
    <property type="entry name" value="PPR_At4g14850-like_plant"/>
</dbReference>
<organism evidence="5">
    <name type="scientific">Nymphaea colorata</name>
    <name type="common">pocket water lily</name>
    <dbReference type="NCBI Taxonomy" id="210225"/>
    <lineage>
        <taxon>Eukaryota</taxon>
        <taxon>Viridiplantae</taxon>
        <taxon>Streptophyta</taxon>
        <taxon>Embryophyta</taxon>
        <taxon>Tracheophyta</taxon>
        <taxon>Spermatophyta</taxon>
        <taxon>Magnoliopsida</taxon>
        <taxon>Nymphaeales</taxon>
        <taxon>Nymphaeaceae</taxon>
        <taxon>Nymphaea</taxon>
    </lineage>
</organism>
<dbReference type="NCBIfam" id="TIGR00756">
    <property type="entry name" value="PPR"/>
    <property type="match status" value="5"/>
</dbReference>
<evidence type="ECO:0000259" key="4">
    <source>
        <dbReference type="Pfam" id="PF14432"/>
    </source>
</evidence>
<gene>
    <name evidence="5" type="ORF">NYM_LOCUS21922</name>
</gene>
<dbReference type="PANTHER" id="PTHR47926:SF436">
    <property type="entry name" value="PENTATRICOPEPTIDE REPEAT-CONTAINING PROTEIN ELI1, CHLOROPLASTIC-LIKE ISOFORM X2"/>
    <property type="match status" value="1"/>
</dbReference>
<dbReference type="SUPFAM" id="SSF48452">
    <property type="entry name" value="TPR-like"/>
    <property type="match status" value="1"/>
</dbReference>
<feature type="repeat" description="PPR" evidence="3">
    <location>
        <begin position="93"/>
        <end position="127"/>
    </location>
</feature>
<dbReference type="EMBL" id="LR721784">
    <property type="protein sequence ID" value="VVW45107.1"/>
    <property type="molecule type" value="Genomic_DNA"/>
</dbReference>
<dbReference type="OMA" id="DKVHPQS"/>
<dbReference type="Gramene" id="NC6G0253770.1">
    <property type="protein sequence ID" value="NC6G0253770.1:cds"/>
    <property type="gene ID" value="NC6G0253770"/>
</dbReference>
<dbReference type="Pfam" id="PF14432">
    <property type="entry name" value="DYW_deaminase"/>
    <property type="match status" value="1"/>
</dbReference>
<dbReference type="GO" id="GO:0008270">
    <property type="term" value="F:zinc ion binding"/>
    <property type="evidence" value="ECO:0007669"/>
    <property type="project" value="InterPro"/>
</dbReference>
<comment type="similarity">
    <text evidence="1">Belongs to the PPR family. PCMP-H subfamily.</text>
</comment>
<keyword evidence="2" id="KW-0677">Repeat</keyword>